<accession>A0AB33IVJ0</accession>
<gene>
    <name evidence="1" type="ORF">NUITMVK11_5240</name>
</gene>
<geneLocation type="plasmid" evidence="1 2">
    <name>pNUITMVK11-2</name>
</geneLocation>
<dbReference type="EMBL" id="AP025168">
    <property type="protein sequence ID" value="BDB32665.1"/>
    <property type="molecule type" value="Genomic_DNA"/>
</dbReference>
<keyword evidence="1" id="KW-0614">Plasmid</keyword>
<sequence>MYSLVLILSQGFRMKLNKVMAVMVVSSALVLSGCSAMGTAIKKRNLGKNPDERNNLAGAFK</sequence>
<proteinExistence type="predicted"/>
<evidence type="ECO:0000313" key="2">
    <source>
        <dbReference type="Proteomes" id="UP001319889"/>
    </source>
</evidence>
<dbReference type="AlphaFoldDB" id="A0AB33IVJ0"/>
<protein>
    <submittedName>
        <fullName evidence="1">Uncharacterized protein</fullName>
    </submittedName>
</protein>
<evidence type="ECO:0000313" key="1">
    <source>
        <dbReference type="EMBL" id="BDB32665.1"/>
    </source>
</evidence>
<organism evidence="1 2">
    <name type="scientific">Klebsiella quasipneumoniae</name>
    <dbReference type="NCBI Taxonomy" id="1463165"/>
    <lineage>
        <taxon>Bacteria</taxon>
        <taxon>Pseudomonadati</taxon>
        <taxon>Pseudomonadota</taxon>
        <taxon>Gammaproteobacteria</taxon>
        <taxon>Enterobacterales</taxon>
        <taxon>Enterobacteriaceae</taxon>
        <taxon>Klebsiella/Raoultella group</taxon>
        <taxon>Klebsiella</taxon>
        <taxon>Klebsiella pneumoniae complex</taxon>
    </lineage>
</organism>
<dbReference type="Proteomes" id="UP001319889">
    <property type="component" value="Plasmid pNUITMVK11-2"/>
</dbReference>
<name>A0AB33IVJ0_9ENTR</name>
<reference evidence="1 2" key="1">
    <citation type="submission" date="2021-09" db="EMBL/GenBank/DDBJ databases">
        <title>Whole genome sequencing of antimicrobial-resistant bacteria isolated from aquatic animals, plants, and environment in Asia.</title>
        <authorList>
            <person name="Hirabayashi A."/>
            <person name="Suzuki M."/>
        </authorList>
    </citation>
    <scope>NUCLEOTIDE SEQUENCE [LARGE SCALE GENOMIC DNA]</scope>
    <source>
        <strain evidence="1 2">NUITM-VK11</strain>
        <plasmid evidence="1 2">pNUITMVK11-2</plasmid>
    </source>
</reference>